<evidence type="ECO:0000313" key="8">
    <source>
        <dbReference type="EnsemblProtists" id="PYU1_T000440"/>
    </source>
</evidence>
<dbReference type="HOGENOM" id="CLU_018801_5_0_1"/>
<accession>K3W649</accession>
<evidence type="ECO:0000256" key="7">
    <source>
        <dbReference type="SAM" id="Phobius"/>
    </source>
</evidence>
<reference evidence="9" key="1">
    <citation type="journal article" date="2010" name="Genome Biol.">
        <title>Genome sequence of the necrotrophic plant pathogen Pythium ultimum reveals original pathogenicity mechanisms and effector repertoire.</title>
        <authorList>
            <person name="Levesque C.A."/>
            <person name="Brouwer H."/>
            <person name="Cano L."/>
            <person name="Hamilton J.P."/>
            <person name="Holt C."/>
            <person name="Huitema E."/>
            <person name="Raffaele S."/>
            <person name="Robideau G.P."/>
            <person name="Thines M."/>
            <person name="Win J."/>
            <person name="Zerillo M.M."/>
            <person name="Beakes G.W."/>
            <person name="Boore J.L."/>
            <person name="Busam D."/>
            <person name="Dumas B."/>
            <person name="Ferriera S."/>
            <person name="Fuerstenberg S.I."/>
            <person name="Gachon C.M."/>
            <person name="Gaulin E."/>
            <person name="Govers F."/>
            <person name="Grenville-Briggs L."/>
            <person name="Horner N."/>
            <person name="Hostetler J."/>
            <person name="Jiang R.H."/>
            <person name="Johnson J."/>
            <person name="Krajaejun T."/>
            <person name="Lin H."/>
            <person name="Meijer H.J."/>
            <person name="Moore B."/>
            <person name="Morris P."/>
            <person name="Phuntmart V."/>
            <person name="Puiu D."/>
            <person name="Shetty J."/>
            <person name="Stajich J.E."/>
            <person name="Tripathy S."/>
            <person name="Wawra S."/>
            <person name="van West P."/>
            <person name="Whitty B.R."/>
            <person name="Coutinho P.M."/>
            <person name="Henrissat B."/>
            <person name="Martin F."/>
            <person name="Thomas P.D."/>
            <person name="Tyler B.M."/>
            <person name="De Vries R.P."/>
            <person name="Kamoun S."/>
            <person name="Yandell M."/>
            <person name="Tisserat N."/>
            <person name="Buell C.R."/>
        </authorList>
    </citation>
    <scope>NUCLEOTIDE SEQUENCE</scope>
    <source>
        <strain evidence="9">DAOM:BR144</strain>
    </source>
</reference>
<dbReference type="SUPFAM" id="SSF103473">
    <property type="entry name" value="MFS general substrate transporter"/>
    <property type="match status" value="1"/>
</dbReference>
<keyword evidence="6 7" id="KW-0472">Membrane</keyword>
<keyword evidence="4 7" id="KW-0812">Transmembrane</keyword>
<dbReference type="OMA" id="PISAYWA"/>
<dbReference type="GO" id="GO:0016020">
    <property type="term" value="C:membrane"/>
    <property type="evidence" value="ECO:0007669"/>
    <property type="project" value="UniProtKB-SubCell"/>
</dbReference>
<dbReference type="PANTHER" id="PTHR31585">
    <property type="entry name" value="FOLATE-BIOPTERIN TRANSPORTER 1, CHLOROPLASTIC"/>
    <property type="match status" value="1"/>
</dbReference>
<feature type="transmembrane region" description="Helical" evidence="7">
    <location>
        <begin position="485"/>
        <end position="505"/>
    </location>
</feature>
<dbReference type="PANTHER" id="PTHR31585:SF5">
    <property type="entry name" value="RNA-BINDING S4 DOMAIN-CONTAINING PROTEIN"/>
    <property type="match status" value="1"/>
</dbReference>
<feature type="transmembrane region" description="Helical" evidence="7">
    <location>
        <begin position="127"/>
        <end position="150"/>
    </location>
</feature>
<evidence type="ECO:0000256" key="3">
    <source>
        <dbReference type="ARBA" id="ARBA00022448"/>
    </source>
</evidence>
<dbReference type="InParanoid" id="K3W649"/>
<evidence type="ECO:0000256" key="5">
    <source>
        <dbReference type="ARBA" id="ARBA00022989"/>
    </source>
</evidence>
<dbReference type="VEuPathDB" id="FungiDB:PYU1_G000440"/>
<dbReference type="InterPro" id="IPR036259">
    <property type="entry name" value="MFS_trans_sf"/>
</dbReference>
<dbReference type="Pfam" id="PF03092">
    <property type="entry name" value="BT1"/>
    <property type="match status" value="2"/>
</dbReference>
<feature type="transmembrane region" description="Helical" evidence="7">
    <location>
        <begin position="261"/>
        <end position="285"/>
    </location>
</feature>
<comment type="similarity">
    <text evidence="2">Belongs to the major facilitator superfamily. Folate-biopterin transporter (TC 2.A.71) family.</text>
</comment>
<feature type="transmembrane region" description="Helical" evidence="7">
    <location>
        <begin position="230"/>
        <end position="249"/>
    </location>
</feature>
<feature type="transmembrane region" description="Helical" evidence="7">
    <location>
        <begin position="352"/>
        <end position="370"/>
    </location>
</feature>
<sequence length="564" mass="62464">MAAAIPTTAAKIEIAQHISYLSTASQAKDGEYQAAKTPDALEDDALREGGAPSLLSKKYVGVLAQYAAVGLIDAVLPSTIYPLMQSYLNSSGTQIVTASTLIALPWSFKVFYGILSDCVPIFGYRRRPYMVLGWLICFAMLLVMACSPIGDPYFSNPDDANIAPEDYYLYPGIQDSFNLDAPNKGGKYVLLMMFSAFGYLMSDVCADAMVVHLAQREPENVRGSTQTAIYGTRTAMNVVGTMIVGFAFNGKQYGGTFDWSLSFPALMIILTCCLVPVIPITWFFIKEEKTTRANFSDYMSQFWAFLQNRAVYQVIFYNFFSGVIGNFSYTIGSPIQRYWVHVTPLNNSVSSVLSNFVFMIGIFVVGKWGLHWNWRWVVVWTGTLVIIVDLVVTLMVVWDVYRNQWFWLGTPLAVEVPAGISFIISTFVTVELAGEGNEGAVYGLLTTVSNLSSPFSTTITKVVDEKWHMTNERIQNDDHSIRSDVTRAVILMYCMTIASWLFLPLLPKQKAATQELKRTGGSSKLFGGLTVLYILFALVWSVMTNLMGIFESTSCLVIAGGDGC</sequence>
<evidence type="ECO:0000256" key="6">
    <source>
        <dbReference type="ARBA" id="ARBA00023136"/>
    </source>
</evidence>
<dbReference type="EMBL" id="GL376636">
    <property type="status" value="NOT_ANNOTATED_CDS"/>
    <property type="molecule type" value="Genomic_DNA"/>
</dbReference>
<feature type="transmembrane region" description="Helical" evidence="7">
    <location>
        <begin position="188"/>
        <end position="210"/>
    </location>
</feature>
<organism evidence="8 9">
    <name type="scientific">Globisporangium ultimum (strain ATCC 200006 / CBS 805.95 / DAOM BR144)</name>
    <name type="common">Pythium ultimum</name>
    <dbReference type="NCBI Taxonomy" id="431595"/>
    <lineage>
        <taxon>Eukaryota</taxon>
        <taxon>Sar</taxon>
        <taxon>Stramenopiles</taxon>
        <taxon>Oomycota</taxon>
        <taxon>Peronosporomycetes</taxon>
        <taxon>Pythiales</taxon>
        <taxon>Pythiaceae</taxon>
        <taxon>Globisporangium</taxon>
    </lineage>
</organism>
<reference evidence="9" key="2">
    <citation type="submission" date="2010-04" db="EMBL/GenBank/DDBJ databases">
        <authorList>
            <person name="Buell R."/>
            <person name="Hamilton J."/>
            <person name="Hostetler J."/>
        </authorList>
    </citation>
    <scope>NUCLEOTIDE SEQUENCE [LARGE SCALE GENOMIC DNA]</scope>
    <source>
        <strain evidence="9">DAOM:BR144</strain>
    </source>
</reference>
<feature type="transmembrane region" description="Helical" evidence="7">
    <location>
        <begin position="95"/>
        <end position="115"/>
    </location>
</feature>
<proteinExistence type="inferred from homology"/>
<dbReference type="eggNOG" id="ENOG502RVJ4">
    <property type="taxonomic scope" value="Eukaryota"/>
</dbReference>
<comment type="subcellular location">
    <subcellularLocation>
        <location evidence="1">Membrane</location>
        <topology evidence="1">Multi-pass membrane protein</topology>
    </subcellularLocation>
</comment>
<protein>
    <submittedName>
        <fullName evidence="8">Uncharacterized protein</fullName>
    </submittedName>
</protein>
<feature type="transmembrane region" description="Helical" evidence="7">
    <location>
        <begin position="63"/>
        <end position="83"/>
    </location>
</feature>
<evidence type="ECO:0000313" key="9">
    <source>
        <dbReference type="Proteomes" id="UP000019132"/>
    </source>
</evidence>
<dbReference type="Proteomes" id="UP000019132">
    <property type="component" value="Unassembled WGS sequence"/>
</dbReference>
<evidence type="ECO:0000256" key="2">
    <source>
        <dbReference type="ARBA" id="ARBA00007015"/>
    </source>
</evidence>
<dbReference type="InterPro" id="IPR039309">
    <property type="entry name" value="BT1"/>
</dbReference>
<name>K3W649_GLOUD</name>
<evidence type="ECO:0000256" key="4">
    <source>
        <dbReference type="ARBA" id="ARBA00022692"/>
    </source>
</evidence>
<dbReference type="Gene3D" id="1.20.1250.20">
    <property type="entry name" value="MFS general substrate transporter like domains"/>
    <property type="match status" value="1"/>
</dbReference>
<dbReference type="AlphaFoldDB" id="K3W649"/>
<evidence type="ECO:0000256" key="1">
    <source>
        <dbReference type="ARBA" id="ARBA00004141"/>
    </source>
</evidence>
<feature type="transmembrane region" description="Helical" evidence="7">
    <location>
        <begin position="525"/>
        <end position="543"/>
    </location>
</feature>
<keyword evidence="5 7" id="KW-1133">Transmembrane helix</keyword>
<keyword evidence="9" id="KW-1185">Reference proteome</keyword>
<keyword evidence="3" id="KW-0813">Transport</keyword>
<dbReference type="EnsemblProtists" id="PYU1_T000440">
    <property type="protein sequence ID" value="PYU1_T000440"/>
    <property type="gene ID" value="PYU1_G000440"/>
</dbReference>
<feature type="transmembrane region" description="Helical" evidence="7">
    <location>
        <begin position="377"/>
        <end position="398"/>
    </location>
</feature>
<reference evidence="8" key="3">
    <citation type="submission" date="2015-02" db="UniProtKB">
        <authorList>
            <consortium name="EnsemblProtists"/>
        </authorList>
    </citation>
    <scope>IDENTIFICATION</scope>
    <source>
        <strain evidence="8">DAOM BR144</strain>
    </source>
</reference>